<dbReference type="EMBL" id="LAZR01002241">
    <property type="protein sequence ID" value="KKN32603.1"/>
    <property type="molecule type" value="Genomic_DNA"/>
</dbReference>
<protein>
    <recommendedName>
        <fullName evidence="1">5-hmdU DNA kinase helical domain-containing protein</fullName>
    </recommendedName>
</protein>
<accession>A0A0F9STR1</accession>
<feature type="domain" description="5-hmdU DNA kinase helical" evidence="1">
    <location>
        <begin position="43"/>
        <end position="275"/>
    </location>
</feature>
<sequence>MTTTHVQTIGENFAVQLEPLQSLLTYIEERSWLDLRTEPAVSPAFKDFHFCNVWRELDFTTRYEYIRTQGMSLRDRLKFILLLRHTFSIPTAEMLYQGATRSELAKFHQVHPIQSPAVMLYPGKGHTAVSWAIRHRRHVNSRVDKFTNKLLEGKPKPTDVLNRIQKHFTGIGTFRAYEVFTSLTYHKDFPFNENDITVIGPGAVGPLRSLSLGRLSNGELGPFLRHLRPFVLERLIERAHVHWIPPHWQLRSSDVRRFTVRTMEDCLCEWRKFQNVTGSLRARTRRRITSAEKLQRAGTALRQARVCQDYLKPARAILRQIKDGR</sequence>
<organism evidence="2">
    <name type="scientific">marine sediment metagenome</name>
    <dbReference type="NCBI Taxonomy" id="412755"/>
    <lineage>
        <taxon>unclassified sequences</taxon>
        <taxon>metagenomes</taxon>
        <taxon>ecological metagenomes</taxon>
    </lineage>
</organism>
<evidence type="ECO:0000259" key="1">
    <source>
        <dbReference type="Pfam" id="PF18723"/>
    </source>
</evidence>
<reference evidence="2" key="1">
    <citation type="journal article" date="2015" name="Nature">
        <title>Complex archaea that bridge the gap between prokaryotes and eukaryotes.</title>
        <authorList>
            <person name="Spang A."/>
            <person name="Saw J.H."/>
            <person name="Jorgensen S.L."/>
            <person name="Zaremba-Niedzwiedzka K."/>
            <person name="Martijn J."/>
            <person name="Lind A.E."/>
            <person name="van Eijk R."/>
            <person name="Schleper C."/>
            <person name="Guy L."/>
            <person name="Ettema T.J."/>
        </authorList>
    </citation>
    <scope>NUCLEOTIDE SEQUENCE</scope>
</reference>
<dbReference type="AlphaFoldDB" id="A0A0F9STR1"/>
<comment type="caution">
    <text evidence="2">The sequence shown here is derived from an EMBL/GenBank/DDBJ whole genome shotgun (WGS) entry which is preliminary data.</text>
</comment>
<evidence type="ECO:0000313" key="2">
    <source>
        <dbReference type="EMBL" id="KKN32603.1"/>
    </source>
</evidence>
<proteinExistence type="predicted"/>
<gene>
    <name evidence="2" type="ORF">LCGC14_0812260</name>
</gene>
<dbReference type="Pfam" id="PF18723">
    <property type="entry name" value="HMUDK_hel"/>
    <property type="match status" value="1"/>
</dbReference>
<name>A0A0F9STR1_9ZZZZ</name>
<dbReference type="InterPro" id="IPR040684">
    <property type="entry name" value="HMUDK_hel"/>
</dbReference>